<organism evidence="6 7">
    <name type="scientific">Pseudobdellovibrio exovorus JSS</name>
    <dbReference type="NCBI Taxonomy" id="1184267"/>
    <lineage>
        <taxon>Bacteria</taxon>
        <taxon>Pseudomonadati</taxon>
        <taxon>Bdellovibrionota</taxon>
        <taxon>Bdellovibrionia</taxon>
        <taxon>Bdellovibrionales</taxon>
        <taxon>Pseudobdellovibrionaceae</taxon>
        <taxon>Pseudobdellovibrio</taxon>
    </lineage>
</organism>
<dbReference type="PANTHER" id="PTHR42798:SF2">
    <property type="entry name" value="ABC TRANSPORTER ATP-BINDING PROTEIN MG467-RELATED"/>
    <property type="match status" value="1"/>
</dbReference>
<name>M4VD33_9BACT</name>
<dbReference type="Gene3D" id="3.40.50.300">
    <property type="entry name" value="P-loop containing nucleotide triphosphate hydrolases"/>
    <property type="match status" value="1"/>
</dbReference>
<evidence type="ECO:0000256" key="4">
    <source>
        <dbReference type="ARBA" id="ARBA00038388"/>
    </source>
</evidence>
<dbReference type="InterPro" id="IPR027417">
    <property type="entry name" value="P-loop_NTPase"/>
</dbReference>
<dbReference type="FunFam" id="3.40.50.300:FF:000032">
    <property type="entry name" value="Export ABC transporter ATP-binding protein"/>
    <property type="match status" value="1"/>
</dbReference>
<protein>
    <submittedName>
        <fullName evidence="6">ABC-type transporter, ATP-binding protein</fullName>
    </submittedName>
</protein>
<dbReference type="InterPro" id="IPR017871">
    <property type="entry name" value="ABC_transporter-like_CS"/>
</dbReference>
<keyword evidence="2" id="KW-0547">Nucleotide-binding</keyword>
<dbReference type="GO" id="GO:0098796">
    <property type="term" value="C:membrane protein complex"/>
    <property type="evidence" value="ECO:0007669"/>
    <property type="project" value="UniProtKB-ARBA"/>
</dbReference>
<dbReference type="AlphaFoldDB" id="M4VD33"/>
<dbReference type="KEGG" id="bex:A11Q_2179"/>
<dbReference type="SUPFAM" id="SSF52540">
    <property type="entry name" value="P-loop containing nucleoside triphosphate hydrolases"/>
    <property type="match status" value="1"/>
</dbReference>
<dbReference type="GO" id="GO:0005524">
    <property type="term" value="F:ATP binding"/>
    <property type="evidence" value="ECO:0007669"/>
    <property type="project" value="UniProtKB-KW"/>
</dbReference>
<dbReference type="Proteomes" id="UP000012040">
    <property type="component" value="Chromosome"/>
</dbReference>
<evidence type="ECO:0000259" key="5">
    <source>
        <dbReference type="PROSITE" id="PS50893"/>
    </source>
</evidence>
<keyword evidence="3 6" id="KW-0067">ATP-binding</keyword>
<dbReference type="InterPro" id="IPR003439">
    <property type="entry name" value="ABC_transporter-like_ATP-bd"/>
</dbReference>
<dbReference type="STRING" id="1184267.A11Q_2179"/>
<keyword evidence="1" id="KW-0813">Transport</keyword>
<reference evidence="6 7" key="1">
    <citation type="journal article" date="2013" name="ISME J.">
        <title>By their genes ye shall know them: genomic signatures of predatory bacteria.</title>
        <authorList>
            <person name="Pasternak Z."/>
            <person name="Pietrokovski S."/>
            <person name="Rotem O."/>
            <person name="Gophna U."/>
            <person name="Lurie-Weinberger M.N."/>
            <person name="Jurkevitch E."/>
        </authorList>
    </citation>
    <scope>NUCLEOTIDE SEQUENCE [LARGE SCALE GENOMIC DNA]</scope>
    <source>
        <strain evidence="6 7">JSS</strain>
    </source>
</reference>
<dbReference type="InterPro" id="IPR003593">
    <property type="entry name" value="AAA+_ATPase"/>
</dbReference>
<comment type="similarity">
    <text evidence="4">Belongs to the ABC transporter superfamily. Macrolide exporter (TC 3.A.1.122) family.</text>
</comment>
<dbReference type="Pfam" id="PF00005">
    <property type="entry name" value="ABC_tran"/>
    <property type="match status" value="1"/>
</dbReference>
<dbReference type="GO" id="GO:0022857">
    <property type="term" value="F:transmembrane transporter activity"/>
    <property type="evidence" value="ECO:0007669"/>
    <property type="project" value="UniProtKB-ARBA"/>
</dbReference>
<evidence type="ECO:0000256" key="2">
    <source>
        <dbReference type="ARBA" id="ARBA00022741"/>
    </source>
</evidence>
<evidence type="ECO:0000256" key="1">
    <source>
        <dbReference type="ARBA" id="ARBA00022448"/>
    </source>
</evidence>
<dbReference type="PROSITE" id="PS50893">
    <property type="entry name" value="ABC_TRANSPORTER_2"/>
    <property type="match status" value="1"/>
</dbReference>
<dbReference type="EMBL" id="CP003537">
    <property type="protein sequence ID" value="AGH96395.1"/>
    <property type="molecule type" value="Genomic_DNA"/>
</dbReference>
<dbReference type="RefSeq" id="WP_015470885.1">
    <property type="nucleotide sequence ID" value="NC_020813.1"/>
</dbReference>
<proteinExistence type="inferred from homology"/>
<evidence type="ECO:0000313" key="7">
    <source>
        <dbReference type="Proteomes" id="UP000012040"/>
    </source>
</evidence>
<dbReference type="CDD" id="cd03255">
    <property type="entry name" value="ABC_MJ0796_LolCDE_FtsE"/>
    <property type="match status" value="1"/>
</dbReference>
<feature type="domain" description="ABC transporter" evidence="5">
    <location>
        <begin position="3"/>
        <end position="222"/>
    </location>
</feature>
<dbReference type="PROSITE" id="PS00211">
    <property type="entry name" value="ABC_TRANSPORTER_1"/>
    <property type="match status" value="1"/>
</dbReference>
<accession>M4VD33</accession>
<dbReference type="SMART" id="SM00382">
    <property type="entry name" value="AAA"/>
    <property type="match status" value="1"/>
</dbReference>
<dbReference type="eggNOG" id="COG1136">
    <property type="taxonomic scope" value="Bacteria"/>
</dbReference>
<keyword evidence="7" id="KW-1185">Reference proteome</keyword>
<dbReference type="PANTHER" id="PTHR42798">
    <property type="entry name" value="LIPOPROTEIN-RELEASING SYSTEM ATP-BINDING PROTEIN LOLD"/>
    <property type="match status" value="1"/>
</dbReference>
<dbReference type="GO" id="GO:0016887">
    <property type="term" value="F:ATP hydrolysis activity"/>
    <property type="evidence" value="ECO:0007669"/>
    <property type="project" value="InterPro"/>
</dbReference>
<gene>
    <name evidence="6" type="ORF">A11Q_2179</name>
</gene>
<dbReference type="InterPro" id="IPR017911">
    <property type="entry name" value="MacB-like_ATP-bd"/>
</dbReference>
<dbReference type="HOGENOM" id="CLU_000604_1_22_7"/>
<dbReference type="PATRIC" id="fig|1184267.3.peg.2206"/>
<evidence type="ECO:0000256" key="3">
    <source>
        <dbReference type="ARBA" id="ARBA00022840"/>
    </source>
</evidence>
<evidence type="ECO:0000313" key="6">
    <source>
        <dbReference type="EMBL" id="AGH96395.1"/>
    </source>
</evidence>
<sequence>MSLLINDLKKTYRQGQESLTILSHLNLEVKTSEIVAVVGASGSGKSTFLSLVAGLDYFDDGDIVINNQSIKKLNRVQMTHFRAQNIGFVFQQFHLVSHLTAYENLCLPLEILDRDFNKEEILTALDNVGLAHRVTHKPTEMSGGECQRLALARGLIARPSLLLADEPSGNLDSETGAKVMNLFFEQVRSTKTTTVLVTHDMELAKRCDRLVVLKNGNFDQSLA</sequence>
<dbReference type="OrthoDB" id="9766351at2"/>